<evidence type="ECO:0000313" key="4">
    <source>
        <dbReference type="Proteomes" id="UP000053789"/>
    </source>
</evidence>
<dbReference type="Gene3D" id="3.90.700.10">
    <property type="entry name" value="Succinate dehydrogenase/fumarate reductase flavoprotein, catalytic domain"/>
    <property type="match status" value="1"/>
</dbReference>
<dbReference type="VEuPathDB" id="FungiDB:Z519_09449"/>
<dbReference type="SUPFAM" id="SSF51905">
    <property type="entry name" value="FAD/NAD(P)-binding domain"/>
    <property type="match status" value="1"/>
</dbReference>
<dbReference type="EMBL" id="KN846994">
    <property type="protein sequence ID" value="KIW90019.1"/>
    <property type="molecule type" value="Genomic_DNA"/>
</dbReference>
<protein>
    <recommendedName>
        <fullName evidence="5">FAD-dependent oxidoreductase 2 FAD binding domain-containing protein</fullName>
    </recommendedName>
</protein>
<dbReference type="RefSeq" id="XP_016616688.1">
    <property type="nucleotide sequence ID" value="XM_016767172.1"/>
</dbReference>
<sequence>MAYLLEHGVTINHHSEFHGFYQFKLLLHERTSKWLIACGTIEEKNVQLEHDTDQFYATPEGGGLAIVQNYFSHMKQLDGLTIVWETEAEKLLTNDAGQVTGVKVRKTDGRLHDILGSNVMLACGGFGGNQEMLAKYVGPRTQALPLIAPGLMHNRGAGLRMAMEAVAATSGAFDGIYSEIVDARTSKSDAVTWGHCCGIVVNGDCKLFYDLDPEEAPTIAELAQKLGLEPGKLEHIIQEFNAACNDKPWDTMKFDGKATTILSPNKTN</sequence>
<proteinExistence type="predicted"/>
<dbReference type="InterPro" id="IPR027477">
    <property type="entry name" value="Succ_DH/fumarate_Rdtase_cat_sf"/>
</dbReference>
<keyword evidence="4" id="KW-1185">Reference proteome</keyword>
<dbReference type="PANTHER" id="PTHR43400:SF7">
    <property type="entry name" value="FAD-DEPENDENT OXIDOREDUCTASE 2 FAD BINDING DOMAIN-CONTAINING PROTEIN"/>
    <property type="match status" value="1"/>
</dbReference>
<dbReference type="PANTHER" id="PTHR43400">
    <property type="entry name" value="FUMARATE REDUCTASE"/>
    <property type="match status" value="1"/>
</dbReference>
<evidence type="ECO:0008006" key="5">
    <source>
        <dbReference type="Google" id="ProtNLM"/>
    </source>
</evidence>
<dbReference type="Gene3D" id="3.50.50.60">
    <property type="entry name" value="FAD/NAD(P)-binding domain"/>
    <property type="match status" value="1"/>
</dbReference>
<keyword evidence="2" id="KW-0285">Flavoprotein</keyword>
<comment type="cofactor">
    <cofactor evidence="1">
        <name>FAD</name>
        <dbReference type="ChEBI" id="CHEBI:57692"/>
    </cofactor>
</comment>
<dbReference type="InterPro" id="IPR050315">
    <property type="entry name" value="FAD-oxidoreductase_2"/>
</dbReference>
<gene>
    <name evidence="3" type="ORF">Z519_09449</name>
</gene>
<evidence type="ECO:0000256" key="2">
    <source>
        <dbReference type="ARBA" id="ARBA00022827"/>
    </source>
</evidence>
<accession>A0A0D2HZP3</accession>
<keyword evidence="2" id="KW-0274">FAD</keyword>
<dbReference type="GeneID" id="27702377"/>
<organism evidence="3 4">
    <name type="scientific">Cladophialophora bantiana (strain ATCC 10958 / CBS 173.52 / CDC B-1940 / NIH 8579)</name>
    <name type="common">Xylohypha bantiana</name>
    <dbReference type="NCBI Taxonomy" id="1442370"/>
    <lineage>
        <taxon>Eukaryota</taxon>
        <taxon>Fungi</taxon>
        <taxon>Dikarya</taxon>
        <taxon>Ascomycota</taxon>
        <taxon>Pezizomycotina</taxon>
        <taxon>Eurotiomycetes</taxon>
        <taxon>Chaetothyriomycetidae</taxon>
        <taxon>Chaetothyriales</taxon>
        <taxon>Herpotrichiellaceae</taxon>
        <taxon>Cladophialophora</taxon>
    </lineage>
</organism>
<dbReference type="Proteomes" id="UP000053789">
    <property type="component" value="Unassembled WGS sequence"/>
</dbReference>
<name>A0A0D2HZP3_CLAB1</name>
<reference evidence="3" key="1">
    <citation type="submission" date="2015-01" db="EMBL/GenBank/DDBJ databases">
        <title>The Genome Sequence of Cladophialophora bantiana CBS 173.52.</title>
        <authorList>
            <consortium name="The Broad Institute Genomics Platform"/>
            <person name="Cuomo C."/>
            <person name="de Hoog S."/>
            <person name="Gorbushina A."/>
            <person name="Stielow B."/>
            <person name="Teixiera M."/>
            <person name="Abouelleil A."/>
            <person name="Chapman S.B."/>
            <person name="Priest M."/>
            <person name="Young S.K."/>
            <person name="Wortman J."/>
            <person name="Nusbaum C."/>
            <person name="Birren B."/>
        </authorList>
    </citation>
    <scope>NUCLEOTIDE SEQUENCE [LARGE SCALE GENOMIC DNA]</scope>
    <source>
        <strain evidence="3">CBS 173.52</strain>
    </source>
</reference>
<dbReference type="OrthoDB" id="7777654at2759"/>
<dbReference type="InterPro" id="IPR036188">
    <property type="entry name" value="FAD/NAD-bd_sf"/>
</dbReference>
<evidence type="ECO:0000313" key="3">
    <source>
        <dbReference type="EMBL" id="KIW90019.1"/>
    </source>
</evidence>
<dbReference type="AlphaFoldDB" id="A0A0D2HZP3"/>
<dbReference type="HOGENOM" id="CLU_1038294_0_0_1"/>
<evidence type="ECO:0000256" key="1">
    <source>
        <dbReference type="ARBA" id="ARBA00001974"/>
    </source>
</evidence>